<protein>
    <submittedName>
        <fullName evidence="2">Uncharacterized protein</fullName>
    </submittedName>
</protein>
<feature type="compositionally biased region" description="Polar residues" evidence="1">
    <location>
        <begin position="42"/>
        <end position="81"/>
    </location>
</feature>
<dbReference type="AlphaFoldDB" id="A0AA47PD31"/>
<reference evidence="2" key="1">
    <citation type="journal article" date="2023" name="Front. Mar. Sci.">
        <title>A new Merluccius polli reference genome to investigate the effects of global change in West African waters.</title>
        <authorList>
            <person name="Mateo J.L."/>
            <person name="Blanco-Fernandez C."/>
            <person name="Garcia-Vazquez E."/>
            <person name="Machado-Schiaffino G."/>
        </authorList>
    </citation>
    <scope>NUCLEOTIDE SEQUENCE</scope>
    <source>
        <strain evidence="2">C29</strain>
        <tissue evidence="2">Fin</tissue>
    </source>
</reference>
<gene>
    <name evidence="2" type="ORF">N1851_000481</name>
</gene>
<evidence type="ECO:0000256" key="1">
    <source>
        <dbReference type="SAM" id="MobiDB-lite"/>
    </source>
</evidence>
<accession>A0AA47PD31</accession>
<proteinExistence type="predicted"/>
<keyword evidence="3" id="KW-1185">Reference proteome</keyword>
<organism evidence="2 3">
    <name type="scientific">Merluccius polli</name>
    <name type="common">Benguela hake</name>
    <name type="synonym">Merluccius cadenati</name>
    <dbReference type="NCBI Taxonomy" id="89951"/>
    <lineage>
        <taxon>Eukaryota</taxon>
        <taxon>Metazoa</taxon>
        <taxon>Chordata</taxon>
        <taxon>Craniata</taxon>
        <taxon>Vertebrata</taxon>
        <taxon>Euteleostomi</taxon>
        <taxon>Actinopterygii</taxon>
        <taxon>Neopterygii</taxon>
        <taxon>Teleostei</taxon>
        <taxon>Neoteleostei</taxon>
        <taxon>Acanthomorphata</taxon>
        <taxon>Zeiogadaria</taxon>
        <taxon>Gadariae</taxon>
        <taxon>Gadiformes</taxon>
        <taxon>Gadoidei</taxon>
        <taxon>Merlucciidae</taxon>
        <taxon>Merluccius</taxon>
    </lineage>
</organism>
<dbReference type="EMBL" id="JAOPHQ010000020">
    <property type="protein sequence ID" value="KAK0156228.1"/>
    <property type="molecule type" value="Genomic_DNA"/>
</dbReference>
<sequence length="94" mass="9957">MPAVIASESITPRSFIIKTQQGAELRRNRRHLQPEPVPESSPPATSGNTGTDTHSDTLETVPTGQSVATPASPTPGQTATRSGRVCKPVNRLDL</sequence>
<dbReference type="Proteomes" id="UP001174136">
    <property type="component" value="Unassembled WGS sequence"/>
</dbReference>
<feature type="region of interest" description="Disordered" evidence="1">
    <location>
        <begin position="20"/>
        <end position="94"/>
    </location>
</feature>
<comment type="caution">
    <text evidence="2">The sequence shown here is derived from an EMBL/GenBank/DDBJ whole genome shotgun (WGS) entry which is preliminary data.</text>
</comment>
<evidence type="ECO:0000313" key="3">
    <source>
        <dbReference type="Proteomes" id="UP001174136"/>
    </source>
</evidence>
<evidence type="ECO:0000313" key="2">
    <source>
        <dbReference type="EMBL" id="KAK0156228.1"/>
    </source>
</evidence>
<name>A0AA47PD31_MERPO</name>